<dbReference type="Pfam" id="PF03992">
    <property type="entry name" value="ABM"/>
    <property type="match status" value="1"/>
</dbReference>
<proteinExistence type="predicted"/>
<dbReference type="InterPro" id="IPR011008">
    <property type="entry name" value="Dimeric_a/b-barrel"/>
</dbReference>
<dbReference type="PATRIC" id="fig|1293439.3.peg.2695"/>
<dbReference type="AlphaFoldDB" id="A0A0F5QJH3"/>
<dbReference type="PROSITE" id="PS51725">
    <property type="entry name" value="ABM"/>
    <property type="match status" value="1"/>
</dbReference>
<evidence type="ECO:0000313" key="2">
    <source>
        <dbReference type="EMBL" id="KKC40896.1"/>
    </source>
</evidence>
<dbReference type="RefSeq" id="WP_046140104.1">
    <property type="nucleotide sequence ID" value="NZ_LANJ01000004.1"/>
</dbReference>
<dbReference type="Gene3D" id="3.30.70.100">
    <property type="match status" value="1"/>
</dbReference>
<keyword evidence="2" id="KW-0503">Monooxygenase</keyword>
<dbReference type="STRING" id="1293439.WH87_01650"/>
<accession>A0A0F5QJH3</accession>
<keyword evidence="3" id="KW-1185">Reference proteome</keyword>
<dbReference type="EMBL" id="LANJ01000004">
    <property type="protein sequence ID" value="KKC40896.1"/>
    <property type="molecule type" value="Genomic_DNA"/>
</dbReference>
<gene>
    <name evidence="2" type="ORF">WH87_01650</name>
</gene>
<sequence>MTGKVRLEGYMDVPHARIAAVVAALPAHVALTRAEPGCLAFAVEQSDIEAGRFVVSELFTDQAAFDAHQTRAQASDWAKVTEGLPRHYTITTDE</sequence>
<feature type="domain" description="ABM" evidence="1">
    <location>
        <begin position="5"/>
        <end position="94"/>
    </location>
</feature>
<reference evidence="2 3" key="1">
    <citation type="submission" date="2015-03" db="EMBL/GenBank/DDBJ databases">
        <authorList>
            <person name="Lepp D."/>
            <person name="Hassan Y.I."/>
            <person name="Li X.-Z."/>
            <person name="Zhou T."/>
        </authorList>
    </citation>
    <scope>NUCLEOTIDE SEQUENCE [LARGE SCALE GENOMIC DNA]</scope>
    <source>
        <strain evidence="2 3">E84</strain>
    </source>
</reference>
<dbReference type="SUPFAM" id="SSF54909">
    <property type="entry name" value="Dimeric alpha+beta barrel"/>
    <property type="match status" value="1"/>
</dbReference>
<protein>
    <submittedName>
        <fullName evidence="2">Antibiotic biosynthesis monooxygenase</fullName>
    </submittedName>
</protein>
<evidence type="ECO:0000259" key="1">
    <source>
        <dbReference type="PROSITE" id="PS51725"/>
    </source>
</evidence>
<name>A0A0F5QJH3_9HYPH</name>
<dbReference type="InterPro" id="IPR007138">
    <property type="entry name" value="ABM_dom"/>
</dbReference>
<organism evidence="2 3">
    <name type="scientific">Devosia epidermidihirudinis</name>
    <dbReference type="NCBI Taxonomy" id="1293439"/>
    <lineage>
        <taxon>Bacteria</taxon>
        <taxon>Pseudomonadati</taxon>
        <taxon>Pseudomonadota</taxon>
        <taxon>Alphaproteobacteria</taxon>
        <taxon>Hyphomicrobiales</taxon>
        <taxon>Devosiaceae</taxon>
        <taxon>Devosia</taxon>
    </lineage>
</organism>
<dbReference type="OrthoDB" id="9797178at2"/>
<evidence type="ECO:0000313" key="3">
    <source>
        <dbReference type="Proteomes" id="UP000033411"/>
    </source>
</evidence>
<keyword evidence="2" id="KW-0560">Oxidoreductase</keyword>
<comment type="caution">
    <text evidence="2">The sequence shown here is derived from an EMBL/GenBank/DDBJ whole genome shotgun (WGS) entry which is preliminary data.</text>
</comment>
<dbReference type="Proteomes" id="UP000033411">
    <property type="component" value="Unassembled WGS sequence"/>
</dbReference>
<dbReference type="GO" id="GO:0004497">
    <property type="term" value="F:monooxygenase activity"/>
    <property type="evidence" value="ECO:0007669"/>
    <property type="project" value="UniProtKB-KW"/>
</dbReference>